<dbReference type="GO" id="GO:0005524">
    <property type="term" value="F:ATP binding"/>
    <property type="evidence" value="ECO:0007669"/>
    <property type="project" value="UniProtKB-UniRule"/>
</dbReference>
<dbReference type="AlphaFoldDB" id="A0A843UJ45"/>
<keyword evidence="7 9" id="KW-0067">ATP-binding</keyword>
<dbReference type="PROSITE" id="PS00108">
    <property type="entry name" value="PROTEIN_KINASE_ST"/>
    <property type="match status" value="1"/>
</dbReference>
<dbReference type="FunFam" id="1.10.510.10:FF:000043">
    <property type="entry name" value="probable serine/threonine-protein kinase At1g54610"/>
    <property type="match status" value="1"/>
</dbReference>
<dbReference type="EMBL" id="NMUH01000486">
    <property type="protein sequence ID" value="MQL79989.1"/>
    <property type="molecule type" value="Genomic_DNA"/>
</dbReference>
<dbReference type="Proteomes" id="UP000652761">
    <property type="component" value="Unassembled WGS sequence"/>
</dbReference>
<dbReference type="GO" id="GO:0005634">
    <property type="term" value="C:nucleus"/>
    <property type="evidence" value="ECO:0007669"/>
    <property type="project" value="TreeGrafter"/>
</dbReference>
<keyword evidence="13" id="KW-1185">Reference proteome</keyword>
<dbReference type="PANTHER" id="PTHR24056">
    <property type="entry name" value="CELL DIVISION PROTEIN KINASE"/>
    <property type="match status" value="1"/>
</dbReference>
<keyword evidence="5 9" id="KW-0547">Nucleotide-binding</keyword>
<gene>
    <name evidence="12" type="ORF">Taro_012430</name>
</gene>
<evidence type="ECO:0000256" key="1">
    <source>
        <dbReference type="ARBA" id="ARBA00006485"/>
    </source>
</evidence>
<evidence type="ECO:0000256" key="6">
    <source>
        <dbReference type="ARBA" id="ARBA00022777"/>
    </source>
</evidence>
<comment type="catalytic activity">
    <reaction evidence="8">
        <text>[DNA-directed RNA polymerase] + ATP = phospho-[DNA-directed RNA polymerase] + ADP + H(+)</text>
        <dbReference type="Rhea" id="RHEA:10216"/>
        <dbReference type="Rhea" id="RHEA-COMP:11321"/>
        <dbReference type="Rhea" id="RHEA-COMP:11322"/>
        <dbReference type="ChEBI" id="CHEBI:15378"/>
        <dbReference type="ChEBI" id="CHEBI:30616"/>
        <dbReference type="ChEBI" id="CHEBI:43176"/>
        <dbReference type="ChEBI" id="CHEBI:68546"/>
        <dbReference type="ChEBI" id="CHEBI:456216"/>
        <dbReference type="EC" id="2.7.11.23"/>
    </reaction>
</comment>
<feature type="region of interest" description="Disordered" evidence="10">
    <location>
        <begin position="549"/>
        <end position="596"/>
    </location>
</feature>
<evidence type="ECO:0000256" key="7">
    <source>
        <dbReference type="ARBA" id="ARBA00022840"/>
    </source>
</evidence>
<dbReference type="Gene3D" id="1.10.510.10">
    <property type="entry name" value="Transferase(Phosphotransferase) domain 1"/>
    <property type="match status" value="1"/>
</dbReference>
<keyword evidence="3" id="KW-0723">Serine/threonine-protein kinase</keyword>
<accession>A0A843UJ45</accession>
<dbReference type="SUPFAM" id="SSF56112">
    <property type="entry name" value="Protein kinase-like (PK-like)"/>
    <property type="match status" value="1"/>
</dbReference>
<dbReference type="OrthoDB" id="28397at2759"/>
<dbReference type="InterPro" id="IPR011009">
    <property type="entry name" value="Kinase-like_dom_sf"/>
</dbReference>
<dbReference type="GO" id="GO:0032968">
    <property type="term" value="P:positive regulation of transcription elongation by RNA polymerase II"/>
    <property type="evidence" value="ECO:0007669"/>
    <property type="project" value="TreeGrafter"/>
</dbReference>
<feature type="region of interest" description="Disordered" evidence="10">
    <location>
        <begin position="510"/>
        <end position="535"/>
    </location>
</feature>
<dbReference type="Gene3D" id="3.30.200.20">
    <property type="entry name" value="Phosphorylase Kinase, domain 1"/>
    <property type="match status" value="1"/>
</dbReference>
<dbReference type="PROSITE" id="PS50011">
    <property type="entry name" value="PROTEIN_KINASE_DOM"/>
    <property type="match status" value="1"/>
</dbReference>
<dbReference type="GO" id="GO:0000307">
    <property type="term" value="C:cyclin-dependent protein kinase holoenzyme complex"/>
    <property type="evidence" value="ECO:0007669"/>
    <property type="project" value="TreeGrafter"/>
</dbReference>
<dbReference type="SMART" id="SM00220">
    <property type="entry name" value="S_TKc"/>
    <property type="match status" value="1"/>
</dbReference>
<evidence type="ECO:0000256" key="9">
    <source>
        <dbReference type="PROSITE-ProRule" id="PRU10141"/>
    </source>
</evidence>
<comment type="caution">
    <text evidence="12">The sequence shown here is derived from an EMBL/GenBank/DDBJ whole genome shotgun (WGS) entry which is preliminary data.</text>
</comment>
<evidence type="ECO:0000256" key="8">
    <source>
        <dbReference type="ARBA" id="ARBA00049280"/>
    </source>
</evidence>
<dbReference type="FunFam" id="3.30.200.20:FF:000021">
    <property type="entry name" value="probable serine/threonine-protein kinase At1g54610"/>
    <property type="match status" value="1"/>
</dbReference>
<feature type="compositionally biased region" description="Polar residues" evidence="10">
    <location>
        <begin position="43"/>
        <end position="54"/>
    </location>
</feature>
<dbReference type="EC" id="2.7.11.23" evidence="2"/>
<dbReference type="GO" id="GO:0008353">
    <property type="term" value="F:RNA polymerase II CTD heptapeptide repeat kinase activity"/>
    <property type="evidence" value="ECO:0007669"/>
    <property type="project" value="UniProtKB-EC"/>
</dbReference>
<organism evidence="12 13">
    <name type="scientific">Colocasia esculenta</name>
    <name type="common">Wild taro</name>
    <name type="synonym">Arum esculentum</name>
    <dbReference type="NCBI Taxonomy" id="4460"/>
    <lineage>
        <taxon>Eukaryota</taxon>
        <taxon>Viridiplantae</taxon>
        <taxon>Streptophyta</taxon>
        <taxon>Embryophyta</taxon>
        <taxon>Tracheophyta</taxon>
        <taxon>Spermatophyta</taxon>
        <taxon>Magnoliopsida</taxon>
        <taxon>Liliopsida</taxon>
        <taxon>Araceae</taxon>
        <taxon>Aroideae</taxon>
        <taxon>Colocasieae</taxon>
        <taxon>Colocasia</taxon>
    </lineage>
</organism>
<evidence type="ECO:0000256" key="5">
    <source>
        <dbReference type="ARBA" id="ARBA00022741"/>
    </source>
</evidence>
<evidence type="ECO:0000256" key="10">
    <source>
        <dbReference type="SAM" id="MobiDB-lite"/>
    </source>
</evidence>
<feature type="domain" description="Protein kinase" evidence="11">
    <location>
        <begin position="145"/>
        <end position="429"/>
    </location>
</feature>
<dbReference type="Pfam" id="PF00069">
    <property type="entry name" value="Pkinase"/>
    <property type="match status" value="1"/>
</dbReference>
<dbReference type="PROSITE" id="PS00107">
    <property type="entry name" value="PROTEIN_KINASE_ATP"/>
    <property type="match status" value="1"/>
</dbReference>
<feature type="region of interest" description="Disordered" evidence="10">
    <location>
        <begin position="464"/>
        <end position="495"/>
    </location>
</feature>
<dbReference type="InterPro" id="IPR017441">
    <property type="entry name" value="Protein_kinase_ATP_BS"/>
</dbReference>
<evidence type="ECO:0000313" key="12">
    <source>
        <dbReference type="EMBL" id="MQL79989.1"/>
    </source>
</evidence>
<dbReference type="InterPro" id="IPR008271">
    <property type="entry name" value="Ser/Thr_kinase_AS"/>
</dbReference>
<feature type="binding site" evidence="9">
    <location>
        <position position="174"/>
    </location>
    <ligand>
        <name>ATP</name>
        <dbReference type="ChEBI" id="CHEBI:30616"/>
    </ligand>
</feature>
<evidence type="ECO:0000256" key="2">
    <source>
        <dbReference type="ARBA" id="ARBA00012409"/>
    </source>
</evidence>
<evidence type="ECO:0000256" key="4">
    <source>
        <dbReference type="ARBA" id="ARBA00022679"/>
    </source>
</evidence>
<keyword evidence="6" id="KW-0418">Kinase</keyword>
<feature type="compositionally biased region" description="Basic and acidic residues" evidence="10">
    <location>
        <begin position="29"/>
        <end position="42"/>
    </location>
</feature>
<dbReference type="InterPro" id="IPR000719">
    <property type="entry name" value="Prot_kinase_dom"/>
</dbReference>
<feature type="region of interest" description="Disordered" evidence="10">
    <location>
        <begin position="1"/>
        <end position="114"/>
    </location>
</feature>
<dbReference type="InterPro" id="IPR050108">
    <property type="entry name" value="CDK"/>
</dbReference>
<sequence>MGCVFGREASSATPPPASAAPGDTAPAQGEKRREREREKEKTQPSVSTRKSQATLAKIESGVDVPNASRVDEENEKDDGEGAAGNHQSGPQQQRAERRRSRPNPRLSNPPKNVYGEQVAAGWPSWLSQVAGEAIKGWTPRRADTFEKLDKIGQGTYSNVYKARDILTGKIVALKKVRFDNLEPESVKFMAREILILRRLDHPNVVKFEGLVTSRMSCSLYLVFEYMEHDLAGLAASPGIKFTEPQVKCYMHQLLSGLEHCHNRGVLHRDIKGSNLLIDNGGMLKIADFGLATFFDPNQKQPMTSRVVTLWYRPPELLLGATDYSVGVDLWSAGCILAELLAGKPIMPGRTEVEQLHRIFKLCGSPPEEYWKKSKLPHATIFKPQQPYKRCIAETFKDFPPSSLPLIETLLAIDPTERQTASAALKSGFFTTEPYACEPSSLPQYPPSKEIDAKMRDEAARRLRNGGGRANVDGARKIRTRDRGPKAAPAPEANAELQVNVDKRRLITHANAKSKSEKFPPPHQDGALGFPLDSSHYMDPTFDPPDASFTTVFPQPKGPISTWSGPLVETGATGHTKKKKSHANKEIQKNKGSLQIR</sequence>
<comment type="similarity">
    <text evidence="1">Belongs to the protein kinase superfamily. CMGC Ser/Thr protein kinase family. CDC2/CDKX subfamily.</text>
</comment>
<evidence type="ECO:0000313" key="13">
    <source>
        <dbReference type="Proteomes" id="UP000652761"/>
    </source>
</evidence>
<dbReference type="CDD" id="cd07840">
    <property type="entry name" value="STKc_CDK9_like"/>
    <property type="match status" value="1"/>
</dbReference>
<protein>
    <recommendedName>
        <fullName evidence="2">[RNA-polymerase]-subunit kinase</fullName>
        <ecNumber evidence="2">2.7.11.23</ecNumber>
    </recommendedName>
</protein>
<feature type="compositionally biased region" description="Low complexity" evidence="10">
    <location>
        <begin position="486"/>
        <end position="495"/>
    </location>
</feature>
<reference evidence="12" key="1">
    <citation type="submission" date="2017-07" db="EMBL/GenBank/DDBJ databases">
        <title>Taro Niue Genome Assembly and Annotation.</title>
        <authorList>
            <person name="Atibalentja N."/>
            <person name="Keating K."/>
            <person name="Fields C.J."/>
        </authorList>
    </citation>
    <scope>NUCLEOTIDE SEQUENCE</scope>
    <source>
        <strain evidence="12">Niue_2</strain>
        <tissue evidence="12">Leaf</tissue>
    </source>
</reference>
<name>A0A843UJ45_COLES</name>
<proteinExistence type="inferred from homology"/>
<evidence type="ECO:0000256" key="3">
    <source>
        <dbReference type="ARBA" id="ARBA00022527"/>
    </source>
</evidence>
<dbReference type="PANTHER" id="PTHR24056:SF176">
    <property type="entry name" value="OS01G0367700 PROTEIN"/>
    <property type="match status" value="1"/>
</dbReference>
<keyword evidence="4" id="KW-0808">Transferase</keyword>
<evidence type="ECO:0000259" key="11">
    <source>
        <dbReference type="PROSITE" id="PS50011"/>
    </source>
</evidence>